<dbReference type="EMBL" id="JABBWK010000078">
    <property type="protein sequence ID" value="KAG1894566.1"/>
    <property type="molecule type" value="Genomic_DNA"/>
</dbReference>
<keyword evidence="1" id="KW-1133">Transmembrane helix</keyword>
<evidence type="ECO:0000313" key="2">
    <source>
        <dbReference type="EMBL" id="KAG1894566.1"/>
    </source>
</evidence>
<sequence length="206" mass="23003">MMCRQDKSDIEMRAPHVVEVPYTAGKPRSYHARRKKSITTTALASGTTSRHTITANTGQMLDSLDALDRVFYDPAWTLQYASWDGTYVQYFKLEYIHPQRLGTQSSLGLSIQYLFMLVAFSKKCYAERGLPRIGGHEQFSNGLVCIEGRPYVFVLVSANSIAEDYVQSLGIGKVDTEVWVIVLVGVAGSPALLLSGILLKDKERLY</sequence>
<keyword evidence="3" id="KW-1185">Reference proteome</keyword>
<comment type="caution">
    <text evidence="2">The sequence shown here is derived from an EMBL/GenBank/DDBJ whole genome shotgun (WGS) entry which is preliminary data.</text>
</comment>
<evidence type="ECO:0000313" key="3">
    <source>
        <dbReference type="Proteomes" id="UP001195769"/>
    </source>
</evidence>
<name>A0AAD4HFS3_9AGAM</name>
<gene>
    <name evidence="2" type="ORF">F5891DRAFT_1176016</name>
</gene>
<keyword evidence="1" id="KW-0812">Transmembrane</keyword>
<reference evidence="2" key="1">
    <citation type="journal article" date="2020" name="New Phytol.">
        <title>Comparative genomics reveals dynamic genome evolution in host specialist ectomycorrhizal fungi.</title>
        <authorList>
            <person name="Lofgren L.A."/>
            <person name="Nguyen N.H."/>
            <person name="Vilgalys R."/>
            <person name="Ruytinx J."/>
            <person name="Liao H.L."/>
            <person name="Branco S."/>
            <person name="Kuo A."/>
            <person name="LaButti K."/>
            <person name="Lipzen A."/>
            <person name="Andreopoulos W."/>
            <person name="Pangilinan J."/>
            <person name="Riley R."/>
            <person name="Hundley H."/>
            <person name="Na H."/>
            <person name="Barry K."/>
            <person name="Grigoriev I.V."/>
            <person name="Stajich J.E."/>
            <person name="Kennedy P.G."/>
        </authorList>
    </citation>
    <scope>NUCLEOTIDE SEQUENCE</scope>
    <source>
        <strain evidence="2">FC203</strain>
    </source>
</reference>
<feature type="transmembrane region" description="Helical" evidence="1">
    <location>
        <begin position="178"/>
        <end position="199"/>
    </location>
</feature>
<protein>
    <submittedName>
        <fullName evidence="2">Uncharacterized protein</fullName>
    </submittedName>
</protein>
<accession>A0AAD4HFS3</accession>
<dbReference type="RefSeq" id="XP_041220142.1">
    <property type="nucleotide sequence ID" value="XM_041365746.1"/>
</dbReference>
<dbReference type="GeneID" id="64660044"/>
<proteinExistence type="predicted"/>
<dbReference type="Proteomes" id="UP001195769">
    <property type="component" value="Unassembled WGS sequence"/>
</dbReference>
<organism evidence="2 3">
    <name type="scientific">Suillus fuscotomentosus</name>
    <dbReference type="NCBI Taxonomy" id="1912939"/>
    <lineage>
        <taxon>Eukaryota</taxon>
        <taxon>Fungi</taxon>
        <taxon>Dikarya</taxon>
        <taxon>Basidiomycota</taxon>
        <taxon>Agaricomycotina</taxon>
        <taxon>Agaricomycetes</taxon>
        <taxon>Agaricomycetidae</taxon>
        <taxon>Boletales</taxon>
        <taxon>Suillineae</taxon>
        <taxon>Suillaceae</taxon>
        <taxon>Suillus</taxon>
    </lineage>
</organism>
<dbReference type="AlphaFoldDB" id="A0AAD4HFS3"/>
<evidence type="ECO:0000256" key="1">
    <source>
        <dbReference type="SAM" id="Phobius"/>
    </source>
</evidence>
<keyword evidence="1" id="KW-0472">Membrane</keyword>